<name>S4Y671_SORCE</name>
<dbReference type="AlphaFoldDB" id="S4Y671"/>
<reference evidence="1 2" key="1">
    <citation type="journal article" date="2013" name="Sci. Rep.">
        <title>Extraordinary expansion of a Sorangium cellulosum genome from an alkaline milieu.</title>
        <authorList>
            <person name="Han K."/>
            <person name="Li Z.F."/>
            <person name="Peng R."/>
            <person name="Zhu L.P."/>
            <person name="Zhou T."/>
            <person name="Wang L.G."/>
            <person name="Li S.G."/>
            <person name="Zhang X.B."/>
            <person name="Hu W."/>
            <person name="Wu Z.H."/>
            <person name="Qin N."/>
            <person name="Li Y.Z."/>
        </authorList>
    </citation>
    <scope>NUCLEOTIDE SEQUENCE [LARGE SCALE GENOMIC DNA]</scope>
    <source>
        <strain evidence="1 2">So0157-2</strain>
    </source>
</reference>
<accession>S4Y671</accession>
<dbReference type="STRING" id="1254432.SCE1572_38815"/>
<sequence length="45" mass="4637">MAPADRAGVVDEQRGVAAQPWTRVHTDPKIRSVAAAALPGDAAGR</sequence>
<organism evidence="1 2">
    <name type="scientific">Sorangium cellulosum So0157-2</name>
    <dbReference type="NCBI Taxonomy" id="1254432"/>
    <lineage>
        <taxon>Bacteria</taxon>
        <taxon>Pseudomonadati</taxon>
        <taxon>Myxococcota</taxon>
        <taxon>Polyangia</taxon>
        <taxon>Polyangiales</taxon>
        <taxon>Polyangiaceae</taxon>
        <taxon>Sorangium</taxon>
    </lineage>
</organism>
<gene>
    <name evidence="1" type="ORF">SCE1572_38815</name>
</gene>
<evidence type="ECO:0000313" key="2">
    <source>
        <dbReference type="Proteomes" id="UP000014803"/>
    </source>
</evidence>
<dbReference type="Proteomes" id="UP000014803">
    <property type="component" value="Chromosome"/>
</dbReference>
<dbReference type="EMBL" id="CP003969">
    <property type="protein sequence ID" value="AGP39931.1"/>
    <property type="molecule type" value="Genomic_DNA"/>
</dbReference>
<dbReference type="KEGG" id="scu:SCE1572_38815"/>
<protein>
    <submittedName>
        <fullName evidence="1">Uncharacterized protein</fullName>
    </submittedName>
</protein>
<evidence type="ECO:0000313" key="1">
    <source>
        <dbReference type="EMBL" id="AGP39931.1"/>
    </source>
</evidence>
<dbReference type="HOGENOM" id="CLU_3205392_0_0_7"/>
<proteinExistence type="predicted"/>